<feature type="transmembrane region" description="Helical" evidence="1">
    <location>
        <begin position="119"/>
        <end position="137"/>
    </location>
</feature>
<feature type="transmembrane region" description="Helical" evidence="1">
    <location>
        <begin position="143"/>
        <end position="167"/>
    </location>
</feature>
<feature type="transmembrane region" description="Helical" evidence="1">
    <location>
        <begin position="78"/>
        <end position="99"/>
    </location>
</feature>
<organism evidence="2 3">
    <name type="scientific">Kaistia nematophila</name>
    <dbReference type="NCBI Taxonomy" id="2994654"/>
    <lineage>
        <taxon>Bacteria</taxon>
        <taxon>Pseudomonadati</taxon>
        <taxon>Pseudomonadota</taxon>
        <taxon>Alphaproteobacteria</taxon>
        <taxon>Hyphomicrobiales</taxon>
        <taxon>Kaistiaceae</taxon>
        <taxon>Kaistia</taxon>
    </lineage>
</organism>
<evidence type="ECO:0000313" key="2">
    <source>
        <dbReference type="EMBL" id="MCX5569440.1"/>
    </source>
</evidence>
<keyword evidence="1" id="KW-0472">Membrane</keyword>
<name>A0A9X3EAT1_9HYPH</name>
<evidence type="ECO:0000256" key="1">
    <source>
        <dbReference type="SAM" id="Phobius"/>
    </source>
</evidence>
<keyword evidence="1" id="KW-0812">Transmembrane</keyword>
<dbReference type="Proteomes" id="UP001144805">
    <property type="component" value="Unassembled WGS sequence"/>
</dbReference>
<keyword evidence="1" id="KW-1133">Transmembrane helix</keyword>
<comment type="caution">
    <text evidence="2">The sequence shown here is derived from an EMBL/GenBank/DDBJ whole genome shotgun (WGS) entry which is preliminary data.</text>
</comment>
<feature type="transmembrane region" description="Helical" evidence="1">
    <location>
        <begin position="174"/>
        <end position="193"/>
    </location>
</feature>
<accession>A0A9X3EAT1</accession>
<feature type="transmembrane region" description="Helical" evidence="1">
    <location>
        <begin position="45"/>
        <end position="66"/>
    </location>
</feature>
<keyword evidence="3" id="KW-1185">Reference proteome</keyword>
<dbReference type="RefSeq" id="WP_266338410.1">
    <property type="nucleotide sequence ID" value="NZ_JAPKNK010000003.1"/>
</dbReference>
<gene>
    <name evidence="2" type="ORF">OSH07_09575</name>
</gene>
<sequence>MSQTINNPDVYLHVRVIIGIILGLSVSRLLSGLSRFAQHPLRNPVFVTHLLWVAFAFLCVVHFWWFEFYLASVSEWTFELYIFIIFYSSLYFVLCAILFPDSLAEYAGYEDYFMSRRQWFYGLVAAIFLVDLVDTAIKGSAHFHSFGIVYPARNIIYAGVAIVAMFVADKRFHLAIAVLGLAFQIFWILRAFSTLH</sequence>
<dbReference type="EMBL" id="JAPKNK010000003">
    <property type="protein sequence ID" value="MCX5569440.1"/>
    <property type="molecule type" value="Genomic_DNA"/>
</dbReference>
<evidence type="ECO:0000313" key="3">
    <source>
        <dbReference type="Proteomes" id="UP001144805"/>
    </source>
</evidence>
<feature type="transmembrane region" description="Helical" evidence="1">
    <location>
        <begin position="12"/>
        <end position="33"/>
    </location>
</feature>
<protein>
    <recommendedName>
        <fullName evidence="4">Mll4938 protein</fullName>
    </recommendedName>
</protein>
<evidence type="ECO:0008006" key="4">
    <source>
        <dbReference type="Google" id="ProtNLM"/>
    </source>
</evidence>
<reference evidence="2" key="1">
    <citation type="submission" date="2022-11" db="EMBL/GenBank/DDBJ databases">
        <title>Biodiversity and phylogenetic relationships of bacteria.</title>
        <authorList>
            <person name="Machado R.A.R."/>
            <person name="Bhat A."/>
            <person name="Loulou A."/>
            <person name="Kallel S."/>
        </authorList>
    </citation>
    <scope>NUCLEOTIDE SEQUENCE</scope>
    <source>
        <strain evidence="2">K-TC2</strain>
    </source>
</reference>
<dbReference type="AlphaFoldDB" id="A0A9X3EAT1"/>
<proteinExistence type="predicted"/>